<sequence>MINAESAKTPLHVSFTRGTPFFFRNLDVEFEGGVWRGWPEMPGVVWWVMQRGVCGWREAWWRFARYVWSFI</sequence>
<organism evidence="1 2">
    <name type="scientific">Amylocarpus encephaloides</name>
    <dbReference type="NCBI Taxonomy" id="45428"/>
    <lineage>
        <taxon>Eukaryota</taxon>
        <taxon>Fungi</taxon>
        <taxon>Dikarya</taxon>
        <taxon>Ascomycota</taxon>
        <taxon>Pezizomycotina</taxon>
        <taxon>Leotiomycetes</taxon>
        <taxon>Helotiales</taxon>
        <taxon>Helotiales incertae sedis</taxon>
        <taxon>Amylocarpus</taxon>
    </lineage>
</organism>
<evidence type="ECO:0000313" key="2">
    <source>
        <dbReference type="Proteomes" id="UP000824998"/>
    </source>
</evidence>
<gene>
    <name evidence="1" type="ORF">BJ875DRAFT_467888</name>
</gene>
<reference evidence="1" key="1">
    <citation type="journal article" date="2021" name="IMA Fungus">
        <title>Genomic characterization of three marine fungi, including Emericellopsis atlantica sp. nov. with signatures of a generalist lifestyle and marine biomass degradation.</title>
        <authorList>
            <person name="Hagestad O.C."/>
            <person name="Hou L."/>
            <person name="Andersen J.H."/>
            <person name="Hansen E.H."/>
            <person name="Altermark B."/>
            <person name="Li C."/>
            <person name="Kuhnert E."/>
            <person name="Cox R.J."/>
            <person name="Crous P.W."/>
            <person name="Spatafora J.W."/>
            <person name="Lail K."/>
            <person name="Amirebrahimi M."/>
            <person name="Lipzen A."/>
            <person name="Pangilinan J."/>
            <person name="Andreopoulos W."/>
            <person name="Hayes R.D."/>
            <person name="Ng V."/>
            <person name="Grigoriev I.V."/>
            <person name="Jackson S.A."/>
            <person name="Sutton T.D.S."/>
            <person name="Dobson A.D.W."/>
            <person name="Rama T."/>
        </authorList>
    </citation>
    <scope>NUCLEOTIDE SEQUENCE</scope>
    <source>
        <strain evidence="1">TRa018bII</strain>
    </source>
</reference>
<dbReference type="OrthoDB" id="58416at2759"/>
<accession>A0A9P7YFE6</accession>
<dbReference type="AlphaFoldDB" id="A0A9P7YFE6"/>
<protein>
    <submittedName>
        <fullName evidence="1">Uncharacterized protein</fullName>
    </submittedName>
</protein>
<dbReference type="EMBL" id="MU251567">
    <property type="protein sequence ID" value="KAG9232070.1"/>
    <property type="molecule type" value="Genomic_DNA"/>
</dbReference>
<comment type="caution">
    <text evidence="1">The sequence shown here is derived from an EMBL/GenBank/DDBJ whole genome shotgun (WGS) entry which is preliminary data.</text>
</comment>
<keyword evidence="2" id="KW-1185">Reference proteome</keyword>
<proteinExistence type="predicted"/>
<dbReference type="Proteomes" id="UP000824998">
    <property type="component" value="Unassembled WGS sequence"/>
</dbReference>
<evidence type="ECO:0000313" key="1">
    <source>
        <dbReference type="EMBL" id="KAG9232070.1"/>
    </source>
</evidence>
<name>A0A9P7YFE6_9HELO</name>